<keyword evidence="4" id="KW-1185">Reference proteome</keyword>
<proteinExistence type="predicted"/>
<accession>A0ABV4X4J4</accession>
<organism evidence="3 4">
    <name type="scientific">Floridaenema aerugineum BLCC-F46</name>
    <dbReference type="NCBI Taxonomy" id="3153654"/>
    <lineage>
        <taxon>Bacteria</taxon>
        <taxon>Bacillati</taxon>
        <taxon>Cyanobacteriota</taxon>
        <taxon>Cyanophyceae</taxon>
        <taxon>Oscillatoriophycideae</taxon>
        <taxon>Aerosakkonematales</taxon>
        <taxon>Aerosakkonemataceae</taxon>
        <taxon>Floridanema</taxon>
        <taxon>Floridanema aerugineum</taxon>
    </lineage>
</organism>
<keyword evidence="1" id="KW-0159">Chromosome partition</keyword>
<evidence type="ECO:0000313" key="3">
    <source>
        <dbReference type="EMBL" id="MFB2877689.1"/>
    </source>
</evidence>
<dbReference type="InterPro" id="IPR023093">
    <property type="entry name" value="ScpA-like_C"/>
</dbReference>
<sequence>MAVSSTPETKSVREISAISLLIDLAERGEIDPWDVQVIEVIDLALSQLAALSDTSSGSCEADLSQSGQAFLDASLLVLLKAKTLEALELSAAEADVEQEAEIVQLDDWGNPLLPRNLERQLRRRPTPAPPARRRVTLQELIDQLRLVAAAIEKKPPKVRSSPLRSQSRAQAMRVAMDLVNEENSVEVAAELENLLATYWSEDAEDDNWLDLDRLVELWWQRKQGDVEISTAIAAQLAAVADEWDQSVGLNGEAAETFSVVHPSPQDLVNERVNVFWALLMLSAQSKVELVQEEFYQDLKIRALVEVTENGKGSIDPSRSHKQVTIDE</sequence>
<comment type="caution">
    <text evidence="3">The sequence shown here is derived from an EMBL/GenBank/DDBJ whole genome shotgun (WGS) entry which is preliminary data.</text>
</comment>
<dbReference type="RefSeq" id="WP_413270786.1">
    <property type="nucleotide sequence ID" value="NZ_JBHFNQ010000098.1"/>
</dbReference>
<dbReference type="EMBL" id="JBHFNQ010000098">
    <property type="protein sequence ID" value="MFB2877689.1"/>
    <property type="molecule type" value="Genomic_DNA"/>
</dbReference>
<evidence type="ECO:0000256" key="2">
    <source>
        <dbReference type="ARBA" id="ARBA00044777"/>
    </source>
</evidence>
<protein>
    <recommendedName>
        <fullName evidence="2">Segregation and condensation protein A</fullName>
    </recommendedName>
</protein>
<dbReference type="PANTHER" id="PTHR33969">
    <property type="entry name" value="SEGREGATION AND CONDENSATION PROTEIN A"/>
    <property type="match status" value="1"/>
</dbReference>
<evidence type="ECO:0000256" key="1">
    <source>
        <dbReference type="ARBA" id="ARBA00022829"/>
    </source>
</evidence>
<name>A0ABV4X4J4_9CYAN</name>
<dbReference type="Pfam" id="PF02616">
    <property type="entry name" value="SMC_ScpA"/>
    <property type="match status" value="1"/>
</dbReference>
<evidence type="ECO:0000313" key="4">
    <source>
        <dbReference type="Proteomes" id="UP001576774"/>
    </source>
</evidence>
<gene>
    <name evidence="3" type="ORF">ACE1CC_12620</name>
</gene>
<dbReference type="Proteomes" id="UP001576774">
    <property type="component" value="Unassembled WGS sequence"/>
</dbReference>
<reference evidence="3 4" key="1">
    <citation type="submission" date="2024-09" db="EMBL/GenBank/DDBJ databases">
        <title>Floridaenema gen nov. (Aerosakkonemataceae, Aerosakkonematales ord. nov., Cyanobacteria) from benthic tropical and subtropical fresh waters, with the description of four new species.</title>
        <authorList>
            <person name="Moretto J.A."/>
            <person name="Berthold D.E."/>
            <person name="Lefler F.W."/>
            <person name="Huang I.-S."/>
            <person name="Laughinghouse H. IV."/>
        </authorList>
    </citation>
    <scope>NUCLEOTIDE SEQUENCE [LARGE SCALE GENOMIC DNA]</scope>
    <source>
        <strain evidence="3 4">BLCC-F46</strain>
    </source>
</reference>
<dbReference type="Gene3D" id="1.10.10.580">
    <property type="entry name" value="Structural maintenance of chromosome 1. Chain E"/>
    <property type="match status" value="1"/>
</dbReference>
<dbReference type="InterPro" id="IPR003768">
    <property type="entry name" value="ScpA"/>
</dbReference>
<dbReference type="PANTHER" id="PTHR33969:SF2">
    <property type="entry name" value="SEGREGATION AND CONDENSATION PROTEIN A"/>
    <property type="match status" value="1"/>
</dbReference>